<name>A0A1X7USL3_AMPQE</name>
<accession>A0A1X7USL3</accession>
<dbReference type="PANTHER" id="PTHR33977:SF1">
    <property type="entry name" value="ZINC ION BINDING PROTEIN"/>
    <property type="match status" value="1"/>
</dbReference>
<reference evidence="1" key="1">
    <citation type="submission" date="2017-05" db="UniProtKB">
        <authorList>
            <consortium name="EnsemblMetazoa"/>
        </authorList>
    </citation>
    <scope>IDENTIFICATION</scope>
</reference>
<organism evidence="1">
    <name type="scientific">Amphimedon queenslandica</name>
    <name type="common">Sponge</name>
    <dbReference type="NCBI Taxonomy" id="400682"/>
    <lineage>
        <taxon>Eukaryota</taxon>
        <taxon>Metazoa</taxon>
        <taxon>Porifera</taxon>
        <taxon>Demospongiae</taxon>
        <taxon>Heteroscleromorpha</taxon>
        <taxon>Haplosclerida</taxon>
        <taxon>Niphatidae</taxon>
        <taxon>Amphimedon</taxon>
    </lineage>
</organism>
<sequence>MENAIVGDIDNMAKESFLLAVQTEFQRDAMKKFGNGKAVCMDAIHGTNVYNFLVTTLMVIDNYGEGIPRVGAISPLVVMSDDAEQYYCAWSGVYGLVPKKLLCSWHVDRAWKKAIREYISGSEQKL</sequence>
<evidence type="ECO:0000313" key="1">
    <source>
        <dbReference type="EnsemblMetazoa" id="Aqu2.1.30377_001"/>
    </source>
</evidence>
<dbReference type="STRING" id="400682.A0A1X7USL3"/>
<dbReference type="EnsemblMetazoa" id="Aqu2.1.30377_001">
    <property type="protein sequence ID" value="Aqu2.1.30377_001"/>
    <property type="gene ID" value="Aqu2.1.30377"/>
</dbReference>
<proteinExistence type="predicted"/>
<dbReference type="OrthoDB" id="5982839at2759"/>
<dbReference type="AlphaFoldDB" id="A0A1X7USL3"/>
<evidence type="ECO:0008006" key="2">
    <source>
        <dbReference type="Google" id="ProtNLM"/>
    </source>
</evidence>
<dbReference type="PANTHER" id="PTHR33977">
    <property type="entry name" value="ZINC ION BINDING PROTEIN"/>
    <property type="match status" value="1"/>
</dbReference>
<dbReference type="InParanoid" id="A0A1X7USL3"/>
<protein>
    <recommendedName>
        <fullName evidence="2">MULE transposase domain-containing protein</fullName>
    </recommendedName>
</protein>